<dbReference type="Proteomes" id="UP000009173">
    <property type="component" value="Chromosome"/>
</dbReference>
<gene>
    <name evidence="1" type="ordered locus">Dvul_2678</name>
</gene>
<dbReference type="SUPFAM" id="SSF48452">
    <property type="entry name" value="TPR-like"/>
    <property type="match status" value="1"/>
</dbReference>
<name>A0A0H3ACX9_NITV4</name>
<accession>A0A0H3ACX9</accession>
<proteinExistence type="predicted"/>
<dbReference type="KEGG" id="dvl:Dvul_2678"/>
<dbReference type="HOGENOM" id="CLU_166682_0_0_7"/>
<dbReference type="Gene3D" id="1.25.40.10">
    <property type="entry name" value="Tetratricopeptide repeat domain"/>
    <property type="match status" value="1"/>
</dbReference>
<dbReference type="EMBL" id="CP000527">
    <property type="protein sequence ID" value="ABM29690.1"/>
    <property type="molecule type" value="Genomic_DNA"/>
</dbReference>
<protein>
    <submittedName>
        <fullName evidence="1">Tetratricopeptide TPR_2 repeat protein</fullName>
    </submittedName>
</protein>
<dbReference type="AlphaFoldDB" id="A0A0H3ACX9"/>
<evidence type="ECO:0000313" key="1">
    <source>
        <dbReference type="EMBL" id="ABM29690.1"/>
    </source>
</evidence>
<dbReference type="InterPro" id="IPR011990">
    <property type="entry name" value="TPR-like_helical_dom_sf"/>
</dbReference>
<dbReference type="RefSeq" id="WP_010937610.1">
    <property type="nucleotide sequence ID" value="NC_008751.1"/>
</dbReference>
<organism evidence="1 2">
    <name type="scientific">Nitratidesulfovibrio vulgaris (strain DP4)</name>
    <name type="common">Desulfovibrio vulgaris</name>
    <dbReference type="NCBI Taxonomy" id="391774"/>
    <lineage>
        <taxon>Bacteria</taxon>
        <taxon>Pseudomonadati</taxon>
        <taxon>Thermodesulfobacteriota</taxon>
        <taxon>Desulfovibrionia</taxon>
        <taxon>Desulfovibrionales</taxon>
        <taxon>Desulfovibrionaceae</taxon>
        <taxon>Nitratidesulfovibrio</taxon>
    </lineage>
</organism>
<evidence type="ECO:0000313" key="2">
    <source>
        <dbReference type="Proteomes" id="UP000009173"/>
    </source>
</evidence>
<sequence>MCAASQIGALNRQGMRACAMGDLANASFLLHQALRQAQGMGLEGFIPKLRNNLGLILALSGRTEDARLAFETALAEAEARWGGETRLHASIRDNIIAVSAAPGPQ</sequence>
<reference evidence="2" key="1">
    <citation type="journal article" date="2009" name="Environ. Microbiol.">
        <title>Contribution of mobile genetic elements to Desulfovibrio vulgaris genome plasticity.</title>
        <authorList>
            <person name="Walker C.B."/>
            <person name="Stolyar S."/>
            <person name="Chivian D."/>
            <person name="Pinel N."/>
            <person name="Gabster J.A."/>
            <person name="Dehal P.S."/>
            <person name="He Z."/>
            <person name="Yang Z.K."/>
            <person name="Yen H.C."/>
            <person name="Zhou J."/>
            <person name="Wall J.D."/>
            <person name="Hazen T.C."/>
            <person name="Arkin A.P."/>
            <person name="Stahl D.A."/>
        </authorList>
    </citation>
    <scope>NUCLEOTIDE SEQUENCE [LARGE SCALE GENOMIC DNA]</scope>
    <source>
        <strain evidence="2">DP4</strain>
    </source>
</reference>